<dbReference type="HOGENOM" id="CLU_105768_0_0_7"/>
<dbReference type="eggNOG" id="ENOG5031B15">
    <property type="taxonomic scope" value="Bacteria"/>
</dbReference>
<dbReference type="EMBL" id="CP000792">
    <property type="protein sequence ID" value="EAT98512.1"/>
    <property type="molecule type" value="Genomic_DNA"/>
</dbReference>
<dbReference type="STRING" id="360104.CCC13826_1198"/>
<proteinExistence type="predicted"/>
<organism evidence="1 2">
    <name type="scientific">Campylobacter concisus (strain 13826)</name>
    <dbReference type="NCBI Taxonomy" id="360104"/>
    <lineage>
        <taxon>Bacteria</taxon>
        <taxon>Pseudomonadati</taxon>
        <taxon>Campylobacterota</taxon>
        <taxon>Epsilonproteobacteria</taxon>
        <taxon>Campylobacterales</taxon>
        <taxon>Campylobacteraceae</taxon>
        <taxon>Campylobacter</taxon>
    </lineage>
</organism>
<protein>
    <submittedName>
        <fullName evidence="1">Uncharacterized protein</fullName>
    </submittedName>
</protein>
<sequence length="200" mass="23238">MKIVYITVLLGSFLFASEISEVFGDLDGDSVDERVVVWQDSDLHRVLQIFKKDNKSKWIKWQEFSNVIMNSDDGGATGDPFEGLEIKSRVIAINHSGGGGRFEWSYTHKYRLDLKDKIWRIIGVTVNILDKNVRDQSLDYNLLTNKAIYKVECLTKEVNKCKNIKNFMFDVKNNNQIDMNKIKLGENQLIVPKYNEKIYY</sequence>
<dbReference type="KEGG" id="cco:CCC13826_1198"/>
<evidence type="ECO:0000313" key="2">
    <source>
        <dbReference type="Proteomes" id="UP000001121"/>
    </source>
</evidence>
<accession>A7ZBC5</accession>
<evidence type="ECO:0000313" key="1">
    <source>
        <dbReference type="EMBL" id="EAT98512.1"/>
    </source>
</evidence>
<dbReference type="Proteomes" id="UP000001121">
    <property type="component" value="Chromosome"/>
</dbReference>
<dbReference type="OrthoDB" id="86940at2"/>
<name>A7ZBC5_CAMC1</name>
<dbReference type="RefSeq" id="WP_012001102.1">
    <property type="nucleotide sequence ID" value="NC_009802.2"/>
</dbReference>
<dbReference type="AlphaFoldDB" id="A7ZBC5"/>
<gene>
    <name evidence="1" type="ORF">CCC13826_1198</name>
</gene>
<reference evidence="2" key="1">
    <citation type="submission" date="2007-10" db="EMBL/GenBank/DDBJ databases">
        <title>Genome sequence of Campylobacter concisus 13826 isolated from human feces.</title>
        <authorList>
            <person name="Fouts D.E."/>
            <person name="Mongodin E.F."/>
            <person name="Puiu D."/>
            <person name="Sebastian Y."/>
            <person name="Miller W.G."/>
            <person name="Mandrell R.E."/>
            <person name="On S."/>
            <person name="Nelson K.E."/>
        </authorList>
    </citation>
    <scope>NUCLEOTIDE SEQUENCE [LARGE SCALE GENOMIC DNA]</scope>
    <source>
        <strain evidence="2">13826</strain>
    </source>
</reference>